<evidence type="ECO:0000256" key="1">
    <source>
        <dbReference type="SAM" id="MobiDB-lite"/>
    </source>
</evidence>
<dbReference type="AlphaFoldDB" id="A0A1B7MZ46"/>
<feature type="compositionally biased region" description="Low complexity" evidence="1">
    <location>
        <begin position="24"/>
        <end position="60"/>
    </location>
</feature>
<gene>
    <name evidence="2" type="ORF">K503DRAFT_206986</name>
</gene>
<feature type="compositionally biased region" description="Polar residues" evidence="1">
    <location>
        <begin position="62"/>
        <end position="72"/>
    </location>
</feature>
<reference evidence="2 3" key="1">
    <citation type="submission" date="2016-06" db="EMBL/GenBank/DDBJ databases">
        <title>Comparative genomics of the ectomycorrhizal sister species Rhizopogon vinicolor and Rhizopogon vesiculosus (Basidiomycota: Boletales) reveals a divergence of the mating type B locus.</title>
        <authorList>
            <consortium name="DOE Joint Genome Institute"/>
            <person name="Mujic A.B."/>
            <person name="Kuo A."/>
            <person name="Tritt A."/>
            <person name="Lipzen A."/>
            <person name="Chen C."/>
            <person name="Johnson J."/>
            <person name="Sharma A."/>
            <person name="Barry K."/>
            <person name="Grigoriev I.V."/>
            <person name="Spatafora J.W."/>
        </authorList>
    </citation>
    <scope>NUCLEOTIDE SEQUENCE [LARGE SCALE GENOMIC DNA]</scope>
    <source>
        <strain evidence="2 3">AM-OR11-026</strain>
    </source>
</reference>
<protein>
    <submittedName>
        <fullName evidence="2">Uncharacterized protein</fullName>
    </submittedName>
</protein>
<evidence type="ECO:0000313" key="2">
    <source>
        <dbReference type="EMBL" id="OAX37841.1"/>
    </source>
</evidence>
<name>A0A1B7MZ46_9AGAM</name>
<sequence length="101" mass="10639">MKKEKEKAKNAKNAKNAGTGSLRPPQSGAQQPGGAAQVQPSSELHPAVATSSTTPVVAATQPAVSPSTNSLPNAMIPHAGRWIRFWLFFCCASAQYTDSHH</sequence>
<dbReference type="OrthoDB" id="2689413at2759"/>
<dbReference type="EMBL" id="KV448327">
    <property type="protein sequence ID" value="OAX37841.1"/>
    <property type="molecule type" value="Genomic_DNA"/>
</dbReference>
<keyword evidence="3" id="KW-1185">Reference proteome</keyword>
<dbReference type="Proteomes" id="UP000092154">
    <property type="component" value="Unassembled WGS sequence"/>
</dbReference>
<feature type="region of interest" description="Disordered" evidence="1">
    <location>
        <begin position="1"/>
        <end position="74"/>
    </location>
</feature>
<dbReference type="InParanoid" id="A0A1B7MZ46"/>
<organism evidence="2 3">
    <name type="scientific">Rhizopogon vinicolor AM-OR11-026</name>
    <dbReference type="NCBI Taxonomy" id="1314800"/>
    <lineage>
        <taxon>Eukaryota</taxon>
        <taxon>Fungi</taxon>
        <taxon>Dikarya</taxon>
        <taxon>Basidiomycota</taxon>
        <taxon>Agaricomycotina</taxon>
        <taxon>Agaricomycetes</taxon>
        <taxon>Agaricomycetidae</taxon>
        <taxon>Boletales</taxon>
        <taxon>Suillineae</taxon>
        <taxon>Rhizopogonaceae</taxon>
        <taxon>Rhizopogon</taxon>
    </lineage>
</organism>
<accession>A0A1B7MZ46</accession>
<evidence type="ECO:0000313" key="3">
    <source>
        <dbReference type="Proteomes" id="UP000092154"/>
    </source>
</evidence>
<proteinExistence type="predicted"/>